<keyword evidence="2" id="KW-1185">Reference proteome</keyword>
<proteinExistence type="predicted"/>
<reference evidence="1 2" key="1">
    <citation type="submission" date="2016-08" db="EMBL/GenBank/DDBJ databases">
        <title>Draft genome sequence of Candidatus Piscirickettsia litoralis, from seawater.</title>
        <authorList>
            <person name="Wan X."/>
            <person name="Lee A.J."/>
            <person name="Hou S."/>
            <person name="Donachie S.P."/>
        </authorList>
    </citation>
    <scope>NUCLEOTIDE SEQUENCE [LARGE SCALE GENOMIC DNA]</scope>
    <source>
        <strain evidence="1 2">Y2</strain>
    </source>
</reference>
<evidence type="ECO:0008006" key="3">
    <source>
        <dbReference type="Google" id="ProtNLM"/>
    </source>
</evidence>
<name>A0ABX3A2Y8_9GAMM</name>
<sequence>MCTLGGGYHRCAIWCQDNKFYFYDPNFQQGEKVFESLNDLIPTLRRSLSCSFSINLISLKRENLAALRIFNKFELELKHLEGLGFHALARYPNLLGQALEVLSHTLENAATEQQKIQPFLTICQADRKGQTGLHRLVLCSRPDLVEKFFALATTDQQKSRLLLSLYQRDDKNCTWFHKLMYHTPQSAKNSFRTSNY</sequence>
<dbReference type="EMBL" id="MDTU01000001">
    <property type="protein sequence ID" value="ODN43241.1"/>
    <property type="molecule type" value="Genomic_DNA"/>
</dbReference>
<accession>A0ABX3A2Y8</accession>
<evidence type="ECO:0000313" key="2">
    <source>
        <dbReference type="Proteomes" id="UP000094329"/>
    </source>
</evidence>
<evidence type="ECO:0000313" key="1">
    <source>
        <dbReference type="EMBL" id="ODN43241.1"/>
    </source>
</evidence>
<gene>
    <name evidence="1" type="ORF">BGC07_10325</name>
</gene>
<protein>
    <recommendedName>
        <fullName evidence="3">Peptidase C58 YopT-type domain-containing protein</fullName>
    </recommendedName>
</protein>
<dbReference type="RefSeq" id="WP_069313039.1">
    <property type="nucleotide sequence ID" value="NZ_MDTU01000001.1"/>
</dbReference>
<comment type="caution">
    <text evidence="1">The sequence shown here is derived from an EMBL/GenBank/DDBJ whole genome shotgun (WGS) entry which is preliminary data.</text>
</comment>
<dbReference type="Proteomes" id="UP000094329">
    <property type="component" value="Unassembled WGS sequence"/>
</dbReference>
<organism evidence="1 2">
    <name type="scientific">Piscirickettsia litoralis</name>
    <dbReference type="NCBI Taxonomy" id="1891921"/>
    <lineage>
        <taxon>Bacteria</taxon>
        <taxon>Pseudomonadati</taxon>
        <taxon>Pseudomonadota</taxon>
        <taxon>Gammaproteobacteria</taxon>
        <taxon>Thiotrichales</taxon>
        <taxon>Piscirickettsiaceae</taxon>
        <taxon>Piscirickettsia</taxon>
    </lineage>
</organism>